<feature type="transmembrane region" description="Helical" evidence="7">
    <location>
        <begin position="49"/>
        <end position="75"/>
    </location>
</feature>
<keyword evidence="3 7" id="KW-0812">Transmembrane</keyword>
<evidence type="ECO:0000256" key="1">
    <source>
        <dbReference type="ARBA" id="ARBA00004162"/>
    </source>
</evidence>
<evidence type="ECO:0000313" key="10">
    <source>
        <dbReference type="Proteomes" id="UP000034799"/>
    </source>
</evidence>
<feature type="transmembrane region" description="Helical" evidence="7">
    <location>
        <begin position="144"/>
        <end position="165"/>
    </location>
</feature>
<feature type="region of interest" description="Disordered" evidence="6">
    <location>
        <begin position="1"/>
        <end position="20"/>
    </location>
</feature>
<keyword evidence="4 7" id="KW-1133">Transmembrane helix</keyword>
<keyword evidence="5 7" id="KW-0472">Membrane</keyword>
<proteinExistence type="predicted"/>
<evidence type="ECO:0000256" key="2">
    <source>
        <dbReference type="ARBA" id="ARBA00022475"/>
    </source>
</evidence>
<evidence type="ECO:0000259" key="8">
    <source>
        <dbReference type="Pfam" id="PF04024"/>
    </source>
</evidence>
<feature type="transmembrane region" description="Helical" evidence="7">
    <location>
        <begin position="118"/>
        <end position="138"/>
    </location>
</feature>
<evidence type="ECO:0000256" key="3">
    <source>
        <dbReference type="ARBA" id="ARBA00022692"/>
    </source>
</evidence>
<dbReference type="InterPro" id="IPR052027">
    <property type="entry name" value="PspC"/>
</dbReference>
<dbReference type="InterPro" id="IPR007168">
    <property type="entry name" value="Phageshock_PspC_N"/>
</dbReference>
<dbReference type="PANTHER" id="PTHR33885">
    <property type="entry name" value="PHAGE SHOCK PROTEIN C"/>
    <property type="match status" value="1"/>
</dbReference>
<comment type="caution">
    <text evidence="9">The sequence shown here is derived from an EMBL/GenBank/DDBJ whole genome shotgun (WGS) entry which is preliminary data.</text>
</comment>
<dbReference type="Proteomes" id="UP000034799">
    <property type="component" value="Unassembled WGS sequence"/>
</dbReference>
<dbReference type="GO" id="GO:0005886">
    <property type="term" value="C:plasma membrane"/>
    <property type="evidence" value="ECO:0007669"/>
    <property type="project" value="UniProtKB-SubCell"/>
</dbReference>
<sequence>MPQKKKAEKQQTDTGHTASSKRLYRSRTDKMIGGVCGGLGEYFNIDSTLIRIIFALLLVTGGSGFLIYVVLWVVIPEEGSTQKNSEEVIKDNSREIEEKVKSVAQGFEGFTKERNTKVWIGIVIIFVGIYLTLGSLGLSRFFDLGWYISKLWPLFIILLGVLILVRNSDGKK</sequence>
<dbReference type="STRING" id="1619100.UT34_C0002G0202"/>
<evidence type="ECO:0000256" key="6">
    <source>
        <dbReference type="SAM" id="MobiDB-lite"/>
    </source>
</evidence>
<evidence type="ECO:0000256" key="5">
    <source>
        <dbReference type="ARBA" id="ARBA00023136"/>
    </source>
</evidence>
<gene>
    <name evidence="9" type="ORF">UT34_C0002G0202</name>
</gene>
<dbReference type="PANTHER" id="PTHR33885:SF3">
    <property type="entry name" value="PHAGE SHOCK PROTEIN C"/>
    <property type="match status" value="1"/>
</dbReference>
<accession>A0A0G0Q5K9</accession>
<comment type="subcellular location">
    <subcellularLocation>
        <location evidence="1">Cell membrane</location>
        <topology evidence="1">Single-pass membrane protein</topology>
    </subcellularLocation>
</comment>
<name>A0A0G0Q5K9_9BACT</name>
<evidence type="ECO:0000313" key="9">
    <source>
        <dbReference type="EMBL" id="KKR05695.1"/>
    </source>
</evidence>
<reference evidence="9 10" key="1">
    <citation type="journal article" date="2015" name="Nature">
        <title>rRNA introns, odd ribosomes, and small enigmatic genomes across a large radiation of phyla.</title>
        <authorList>
            <person name="Brown C.T."/>
            <person name="Hug L.A."/>
            <person name="Thomas B.C."/>
            <person name="Sharon I."/>
            <person name="Castelle C.J."/>
            <person name="Singh A."/>
            <person name="Wilkins M.J."/>
            <person name="Williams K.H."/>
            <person name="Banfield J.F."/>
        </authorList>
    </citation>
    <scope>NUCLEOTIDE SEQUENCE [LARGE SCALE GENOMIC DNA]</scope>
</reference>
<dbReference type="Pfam" id="PF04024">
    <property type="entry name" value="PspC"/>
    <property type="match status" value="1"/>
</dbReference>
<keyword evidence="2" id="KW-1003">Cell membrane</keyword>
<protein>
    <submittedName>
        <fullName evidence="9">Phage shock protein C, PspC</fullName>
    </submittedName>
</protein>
<evidence type="ECO:0000256" key="4">
    <source>
        <dbReference type="ARBA" id="ARBA00022989"/>
    </source>
</evidence>
<dbReference type="EMBL" id="LBWK01000002">
    <property type="protein sequence ID" value="KKR05695.1"/>
    <property type="molecule type" value="Genomic_DNA"/>
</dbReference>
<evidence type="ECO:0000256" key="7">
    <source>
        <dbReference type="SAM" id="Phobius"/>
    </source>
</evidence>
<feature type="domain" description="Phage shock protein PspC N-terminal" evidence="8">
    <location>
        <begin position="21"/>
        <end position="78"/>
    </location>
</feature>
<dbReference type="AlphaFoldDB" id="A0A0G0Q5K9"/>
<organism evidence="9 10">
    <name type="scientific">candidate division WS6 bacterium GW2011_GWF2_39_15</name>
    <dbReference type="NCBI Taxonomy" id="1619100"/>
    <lineage>
        <taxon>Bacteria</taxon>
        <taxon>Candidatus Dojkabacteria</taxon>
    </lineage>
</organism>